<dbReference type="AlphaFoldDB" id="A0A0A9CA50"/>
<protein>
    <submittedName>
        <fullName evidence="2">Uncharacterized protein</fullName>
    </submittedName>
</protein>
<name>A0A0A9CA50_ARUDO</name>
<reference evidence="2" key="1">
    <citation type="submission" date="2014-09" db="EMBL/GenBank/DDBJ databases">
        <authorList>
            <person name="Magalhaes I.L.F."/>
            <person name="Oliveira U."/>
            <person name="Santos F.R."/>
            <person name="Vidigal T.H.D.A."/>
            <person name="Brescovit A.D."/>
            <person name="Santos A.J."/>
        </authorList>
    </citation>
    <scope>NUCLEOTIDE SEQUENCE</scope>
    <source>
        <tissue evidence="2">Shoot tissue taken approximately 20 cm above the soil surface</tissue>
    </source>
</reference>
<reference evidence="2" key="2">
    <citation type="journal article" date="2015" name="Data Brief">
        <title>Shoot transcriptome of the giant reed, Arundo donax.</title>
        <authorList>
            <person name="Barrero R.A."/>
            <person name="Guerrero F.D."/>
            <person name="Moolhuijzen P."/>
            <person name="Goolsby J.A."/>
            <person name="Tidwell J."/>
            <person name="Bellgard S.E."/>
            <person name="Bellgard M.I."/>
        </authorList>
    </citation>
    <scope>NUCLEOTIDE SEQUENCE</scope>
    <source>
        <tissue evidence="2">Shoot tissue taken approximately 20 cm above the soil surface</tissue>
    </source>
</reference>
<proteinExistence type="predicted"/>
<evidence type="ECO:0000256" key="1">
    <source>
        <dbReference type="SAM" id="MobiDB-lite"/>
    </source>
</evidence>
<sequence length="110" mass="12426">MSLVIKVTNRSYPKLIDQQSDRYKMLLRRRTVKASSSQSNRSFKSSSMISTLIPVLSVWVKRRCYMQNFDTTPERDLIAPGAQPGEDTDVSPAPWRDGVTSMGIPVVCFV</sequence>
<organism evidence="2">
    <name type="scientific">Arundo donax</name>
    <name type="common">Giant reed</name>
    <name type="synonym">Donax arundinaceus</name>
    <dbReference type="NCBI Taxonomy" id="35708"/>
    <lineage>
        <taxon>Eukaryota</taxon>
        <taxon>Viridiplantae</taxon>
        <taxon>Streptophyta</taxon>
        <taxon>Embryophyta</taxon>
        <taxon>Tracheophyta</taxon>
        <taxon>Spermatophyta</taxon>
        <taxon>Magnoliopsida</taxon>
        <taxon>Liliopsida</taxon>
        <taxon>Poales</taxon>
        <taxon>Poaceae</taxon>
        <taxon>PACMAD clade</taxon>
        <taxon>Arundinoideae</taxon>
        <taxon>Arundineae</taxon>
        <taxon>Arundo</taxon>
    </lineage>
</organism>
<evidence type="ECO:0000313" key="2">
    <source>
        <dbReference type="EMBL" id="JAD70280.1"/>
    </source>
</evidence>
<dbReference type="EMBL" id="GBRH01227615">
    <property type="protein sequence ID" value="JAD70280.1"/>
    <property type="molecule type" value="Transcribed_RNA"/>
</dbReference>
<accession>A0A0A9CA50</accession>
<feature type="region of interest" description="Disordered" evidence="1">
    <location>
        <begin position="75"/>
        <end position="97"/>
    </location>
</feature>